<comment type="caution">
    <text evidence="1">The sequence shown here is derived from an EMBL/GenBank/DDBJ whole genome shotgun (WGS) entry which is preliminary data.</text>
</comment>
<proteinExistence type="predicted"/>
<dbReference type="PANTHER" id="PTHR34561:SF1">
    <property type="entry name" value="NADH DEHYDROGENASE [UBIQUINONE] 1 ALPHA SUBCOMPLEX ASSEMBLY FACTOR 8"/>
    <property type="match status" value="1"/>
</dbReference>
<keyword evidence="2" id="KW-1185">Reference proteome</keyword>
<dbReference type="AlphaFoldDB" id="A0A9W9XEW0"/>
<dbReference type="RefSeq" id="XP_056792021.1">
    <property type="nucleotide sequence ID" value="XM_056932062.1"/>
</dbReference>
<dbReference type="GeneID" id="81622311"/>
<name>A0A9W9XEW0_9EURO</name>
<dbReference type="Proteomes" id="UP001148312">
    <property type="component" value="Unassembled WGS sequence"/>
</dbReference>
<evidence type="ECO:0000313" key="2">
    <source>
        <dbReference type="Proteomes" id="UP001148312"/>
    </source>
</evidence>
<sequence>MPNRVRPIEKVAKATAKCSTEAAAYGKCIIADYNSVHKDMCAKEFMRLKDCFLVSEADIIVSDPAQTNSARLPPRRFKSDVHLMRHFASCPSGVMICNR</sequence>
<reference evidence="1" key="2">
    <citation type="journal article" date="2023" name="IMA Fungus">
        <title>Comparative genomic study of the Penicillium genus elucidates a diverse pangenome and 15 lateral gene transfer events.</title>
        <authorList>
            <person name="Petersen C."/>
            <person name="Sorensen T."/>
            <person name="Nielsen M.R."/>
            <person name="Sondergaard T.E."/>
            <person name="Sorensen J.L."/>
            <person name="Fitzpatrick D.A."/>
            <person name="Frisvad J.C."/>
            <person name="Nielsen K.L."/>
        </authorList>
    </citation>
    <scope>NUCLEOTIDE SEQUENCE</scope>
    <source>
        <strain evidence="1">IBT 30728</strain>
    </source>
</reference>
<dbReference type="EMBL" id="JAPWDQ010000003">
    <property type="protein sequence ID" value="KAJ5490892.1"/>
    <property type="molecule type" value="Genomic_DNA"/>
</dbReference>
<dbReference type="PANTHER" id="PTHR34561">
    <property type="entry name" value="NADH DEHYDROGENASE [UBIQUINONE] 1 ALPHA SUBCOMPLEX ASSEMBLY FACTOR 8"/>
    <property type="match status" value="1"/>
</dbReference>
<reference evidence="1" key="1">
    <citation type="submission" date="2022-12" db="EMBL/GenBank/DDBJ databases">
        <authorList>
            <person name="Petersen C."/>
        </authorList>
    </citation>
    <scope>NUCLEOTIDE SEQUENCE</scope>
    <source>
        <strain evidence="1">IBT 30728</strain>
    </source>
</reference>
<dbReference type="InterPro" id="IPR034595">
    <property type="entry name" value="NDUFAF8"/>
</dbReference>
<accession>A0A9W9XEW0</accession>
<organism evidence="1 2">
    <name type="scientific">Penicillium diatomitis</name>
    <dbReference type="NCBI Taxonomy" id="2819901"/>
    <lineage>
        <taxon>Eukaryota</taxon>
        <taxon>Fungi</taxon>
        <taxon>Dikarya</taxon>
        <taxon>Ascomycota</taxon>
        <taxon>Pezizomycotina</taxon>
        <taxon>Eurotiomycetes</taxon>
        <taxon>Eurotiomycetidae</taxon>
        <taxon>Eurotiales</taxon>
        <taxon>Aspergillaceae</taxon>
        <taxon>Penicillium</taxon>
    </lineage>
</organism>
<protein>
    <recommendedName>
        <fullName evidence="3">IMS import disulfide relay-system CHCH-CHCH-like Cx9C domain-containing protein</fullName>
    </recommendedName>
</protein>
<gene>
    <name evidence="1" type="ORF">N7539_002459</name>
</gene>
<evidence type="ECO:0000313" key="1">
    <source>
        <dbReference type="EMBL" id="KAJ5490892.1"/>
    </source>
</evidence>
<dbReference type="GO" id="GO:0005739">
    <property type="term" value="C:mitochondrion"/>
    <property type="evidence" value="ECO:0007669"/>
    <property type="project" value="InterPro"/>
</dbReference>
<dbReference type="GO" id="GO:0032981">
    <property type="term" value="P:mitochondrial respiratory chain complex I assembly"/>
    <property type="evidence" value="ECO:0007669"/>
    <property type="project" value="InterPro"/>
</dbReference>
<evidence type="ECO:0008006" key="3">
    <source>
        <dbReference type="Google" id="ProtNLM"/>
    </source>
</evidence>